<name>A0AAN9HTX2_CROPI</name>
<comment type="caution">
    <text evidence="1">The sequence shown here is derived from an EMBL/GenBank/DDBJ whole genome shotgun (WGS) entry which is preliminary data.</text>
</comment>
<reference evidence="1 2" key="1">
    <citation type="submission" date="2024-01" db="EMBL/GenBank/DDBJ databases">
        <title>The genomes of 5 underutilized Papilionoideae crops provide insights into root nodulation and disease resistanc.</title>
        <authorList>
            <person name="Yuan L."/>
        </authorList>
    </citation>
    <scope>NUCLEOTIDE SEQUENCE [LARGE SCALE GENOMIC DNA]</scope>
    <source>
        <strain evidence="1">ZHUSHIDOU_FW_LH</strain>
        <tissue evidence="1">Leaf</tissue>
    </source>
</reference>
<evidence type="ECO:0000313" key="1">
    <source>
        <dbReference type="EMBL" id="KAK7252005.1"/>
    </source>
</evidence>
<dbReference type="AlphaFoldDB" id="A0AAN9HTX2"/>
<sequence>MVCGEGVEREGDGLDDGVVDAIKGVRKREMRASGGGRVAKKGDASWCCMNGSGENKVLKSDNDNGGGSLGFGD</sequence>
<accession>A0AAN9HTX2</accession>
<dbReference type="EMBL" id="JAYWIO010000007">
    <property type="protein sequence ID" value="KAK7252005.1"/>
    <property type="molecule type" value="Genomic_DNA"/>
</dbReference>
<protein>
    <submittedName>
        <fullName evidence="1">Uncharacterized protein</fullName>
    </submittedName>
</protein>
<dbReference type="Proteomes" id="UP001372338">
    <property type="component" value="Unassembled WGS sequence"/>
</dbReference>
<proteinExistence type="predicted"/>
<gene>
    <name evidence="1" type="ORF">RIF29_35672</name>
</gene>
<organism evidence="1 2">
    <name type="scientific">Crotalaria pallida</name>
    <name type="common">Smooth rattlebox</name>
    <name type="synonym">Crotalaria striata</name>
    <dbReference type="NCBI Taxonomy" id="3830"/>
    <lineage>
        <taxon>Eukaryota</taxon>
        <taxon>Viridiplantae</taxon>
        <taxon>Streptophyta</taxon>
        <taxon>Embryophyta</taxon>
        <taxon>Tracheophyta</taxon>
        <taxon>Spermatophyta</taxon>
        <taxon>Magnoliopsida</taxon>
        <taxon>eudicotyledons</taxon>
        <taxon>Gunneridae</taxon>
        <taxon>Pentapetalae</taxon>
        <taxon>rosids</taxon>
        <taxon>fabids</taxon>
        <taxon>Fabales</taxon>
        <taxon>Fabaceae</taxon>
        <taxon>Papilionoideae</taxon>
        <taxon>50 kb inversion clade</taxon>
        <taxon>genistoids sensu lato</taxon>
        <taxon>core genistoids</taxon>
        <taxon>Crotalarieae</taxon>
        <taxon>Crotalaria</taxon>
    </lineage>
</organism>
<keyword evidence="2" id="KW-1185">Reference proteome</keyword>
<evidence type="ECO:0000313" key="2">
    <source>
        <dbReference type="Proteomes" id="UP001372338"/>
    </source>
</evidence>